<sequence>MWHSATVRLSLGFVALAILCLGVADLSITAHDPWHELGRLLQGLVQPDVSDVDHLWVALLRTLAFAFVGVGLGATAGFLLALIFHSRLVRSLCAFVRAIHELFWALIFLQFFGLHPLTGVLAIALPYAGVFAKVFAEILEETDPLPEQVLPAGSGRLSTLAYTRLHEAWPHLVSYTSYRLECGLRSSAVLGFVGMPTLGFYLESAFAQGHYDTVGALLLLFYAVIASLRLWVRPLLVPVYLVVAPFCLGSGLPIVWSNVSRFFTEDIVPSPLRHGEGVSGLMSWLGDIMTSEALPGIWHTLVLSQIALVLTGLLALMFYPLVSRHFFQGRSWHGRWALSGRRQAGAGRPGNRLTHLLGHGLLVVMRSTPEYLLAFILLQLWGPSMLPAVVALAIHNGGIIAHLVGRRSNEVRLRPDAPHGLVRYAYELTPRLYGPFLALLFYRWEIIMRETAILGILGITTLGFYVDSAIQEIRFDRAMVLILITALLNIGVDVLARHLRARLRLRHTANCEP</sequence>
<dbReference type="PANTHER" id="PTHR30043:SF1">
    <property type="entry name" value="ABC TRANSPORT SYSTEM PERMEASE PROTEIN P69"/>
    <property type="match status" value="1"/>
</dbReference>
<comment type="subcellular location">
    <subcellularLocation>
        <location evidence="1">Cell membrane</location>
        <topology evidence="1">Multi-pass membrane protein</topology>
    </subcellularLocation>
</comment>
<dbReference type="OrthoDB" id="7808588at2"/>
<evidence type="ECO:0000313" key="8">
    <source>
        <dbReference type="EMBL" id="SDG21169.1"/>
    </source>
</evidence>
<proteinExistence type="predicted"/>
<dbReference type="PANTHER" id="PTHR30043">
    <property type="entry name" value="PHOSPHONATES TRANSPORT SYSTEM PERMEASE PROTEIN"/>
    <property type="match status" value="1"/>
</dbReference>
<evidence type="ECO:0000256" key="5">
    <source>
        <dbReference type="ARBA" id="ARBA00022989"/>
    </source>
</evidence>
<feature type="transmembrane region" description="Helical" evidence="7">
    <location>
        <begin position="478"/>
        <end position="496"/>
    </location>
</feature>
<dbReference type="SUPFAM" id="SSF161098">
    <property type="entry name" value="MetI-like"/>
    <property type="match status" value="2"/>
</dbReference>
<organism evidence="8 9">
    <name type="scientific">Onishia taeanensis</name>
    <dbReference type="NCBI Taxonomy" id="284577"/>
    <lineage>
        <taxon>Bacteria</taxon>
        <taxon>Pseudomonadati</taxon>
        <taxon>Pseudomonadota</taxon>
        <taxon>Gammaproteobacteria</taxon>
        <taxon>Oceanospirillales</taxon>
        <taxon>Halomonadaceae</taxon>
        <taxon>Onishia</taxon>
    </lineage>
</organism>
<evidence type="ECO:0000256" key="7">
    <source>
        <dbReference type="SAM" id="Phobius"/>
    </source>
</evidence>
<evidence type="ECO:0000256" key="2">
    <source>
        <dbReference type="ARBA" id="ARBA00022448"/>
    </source>
</evidence>
<evidence type="ECO:0000256" key="1">
    <source>
        <dbReference type="ARBA" id="ARBA00004651"/>
    </source>
</evidence>
<evidence type="ECO:0000313" key="9">
    <source>
        <dbReference type="Proteomes" id="UP000198641"/>
    </source>
</evidence>
<evidence type="ECO:0000256" key="6">
    <source>
        <dbReference type="ARBA" id="ARBA00023136"/>
    </source>
</evidence>
<dbReference type="Proteomes" id="UP000198641">
    <property type="component" value="Unassembled WGS sequence"/>
</dbReference>
<keyword evidence="2" id="KW-0813">Transport</keyword>
<reference evidence="8 9" key="1">
    <citation type="submission" date="2016-10" db="EMBL/GenBank/DDBJ databases">
        <authorList>
            <person name="de Groot N.N."/>
        </authorList>
    </citation>
    <scope>NUCLEOTIDE SEQUENCE [LARGE SCALE GENOMIC DNA]</scope>
    <source>
        <strain evidence="8 9">BH539</strain>
    </source>
</reference>
<gene>
    <name evidence="8" type="ORF">SAMN05216571_106109</name>
</gene>
<keyword evidence="3" id="KW-1003">Cell membrane</keyword>
<dbReference type="STRING" id="284577.SAMN05216571_106109"/>
<keyword evidence="4 7" id="KW-0812">Transmembrane</keyword>
<dbReference type="Gene3D" id="1.10.3720.10">
    <property type="entry name" value="MetI-like"/>
    <property type="match status" value="2"/>
</dbReference>
<dbReference type="EMBL" id="FNCI01000006">
    <property type="protein sequence ID" value="SDG21169.1"/>
    <property type="molecule type" value="Genomic_DNA"/>
</dbReference>
<accession>A0A1G7SFG1</accession>
<feature type="transmembrane region" description="Helical" evidence="7">
    <location>
        <begin position="239"/>
        <end position="256"/>
    </location>
</feature>
<name>A0A1G7SFG1_9GAMM</name>
<feature type="transmembrane region" description="Helical" evidence="7">
    <location>
        <begin position="214"/>
        <end position="232"/>
    </location>
</feature>
<protein>
    <submittedName>
        <fullName evidence="8">Phosphonate transport system permease protein</fullName>
    </submittedName>
</protein>
<keyword evidence="5 7" id="KW-1133">Transmembrane helix</keyword>
<keyword evidence="6 7" id="KW-0472">Membrane</keyword>
<dbReference type="InterPro" id="IPR035906">
    <property type="entry name" value="MetI-like_sf"/>
</dbReference>
<dbReference type="GO" id="GO:0005886">
    <property type="term" value="C:plasma membrane"/>
    <property type="evidence" value="ECO:0007669"/>
    <property type="project" value="UniProtKB-SubCell"/>
</dbReference>
<feature type="transmembrane region" description="Helical" evidence="7">
    <location>
        <begin position="297"/>
        <end position="322"/>
    </location>
</feature>
<dbReference type="RefSeq" id="WP_092525633.1">
    <property type="nucleotide sequence ID" value="NZ_FNCI01000006.1"/>
</dbReference>
<evidence type="ECO:0000256" key="4">
    <source>
        <dbReference type="ARBA" id="ARBA00022692"/>
    </source>
</evidence>
<feature type="transmembrane region" description="Helical" evidence="7">
    <location>
        <begin position="446"/>
        <end position="466"/>
    </location>
</feature>
<evidence type="ECO:0000256" key="3">
    <source>
        <dbReference type="ARBA" id="ARBA00022475"/>
    </source>
</evidence>
<feature type="transmembrane region" description="Helical" evidence="7">
    <location>
        <begin position="54"/>
        <end position="82"/>
    </location>
</feature>
<keyword evidence="9" id="KW-1185">Reference proteome</keyword>
<dbReference type="AlphaFoldDB" id="A0A1G7SFG1"/>